<protein>
    <submittedName>
        <fullName evidence="3">CbiX/SirB N-terminal domain-containing protein</fullName>
    </submittedName>
</protein>
<name>A0A934TUJ3_9BURK</name>
<evidence type="ECO:0000313" key="4">
    <source>
        <dbReference type="Proteomes" id="UP000630528"/>
    </source>
</evidence>
<dbReference type="Gene3D" id="3.40.50.1400">
    <property type="match status" value="1"/>
</dbReference>
<proteinExistence type="predicted"/>
<dbReference type="PANTHER" id="PTHR33542:SF3">
    <property type="entry name" value="SIROHYDROCHLORIN FERROCHELATASE, CHLOROPLASTIC"/>
    <property type="match status" value="1"/>
</dbReference>
<accession>A0A934TUJ3</accession>
<dbReference type="InterPro" id="IPR002762">
    <property type="entry name" value="CbiX-like"/>
</dbReference>
<comment type="caution">
    <text evidence="3">The sequence shown here is derived from an EMBL/GenBank/DDBJ whole genome shotgun (WGS) entry which is preliminary data.</text>
</comment>
<evidence type="ECO:0000256" key="1">
    <source>
        <dbReference type="ARBA" id="ARBA00022723"/>
    </source>
</evidence>
<keyword evidence="2" id="KW-0456">Lyase</keyword>
<dbReference type="Pfam" id="PF01903">
    <property type="entry name" value="CbiX"/>
    <property type="match status" value="1"/>
</dbReference>
<keyword evidence="4" id="KW-1185">Reference proteome</keyword>
<reference evidence="3" key="1">
    <citation type="journal article" date="2012" name="J. Microbiol. Biotechnol.">
        <title>Ramlibacter ginsenosidimutans sp. nov., with ginsenoside-converting activity.</title>
        <authorList>
            <person name="Wang L."/>
            <person name="An D.S."/>
            <person name="Kim S.G."/>
            <person name="Jin F.X."/>
            <person name="Kim S.C."/>
            <person name="Lee S.T."/>
            <person name="Im W.T."/>
        </authorList>
    </citation>
    <scope>NUCLEOTIDE SEQUENCE</scope>
    <source>
        <strain evidence="3">KACC 17527</strain>
    </source>
</reference>
<dbReference type="AlphaFoldDB" id="A0A934TUJ3"/>
<reference evidence="3" key="2">
    <citation type="submission" date="2021-01" db="EMBL/GenBank/DDBJ databases">
        <authorList>
            <person name="Kang M."/>
        </authorList>
    </citation>
    <scope>NUCLEOTIDE SEQUENCE</scope>
    <source>
        <strain evidence="3">KACC 17527</strain>
    </source>
</reference>
<dbReference type="GO" id="GO:0046872">
    <property type="term" value="F:metal ion binding"/>
    <property type="evidence" value="ECO:0007669"/>
    <property type="project" value="UniProtKB-KW"/>
</dbReference>
<dbReference type="InterPro" id="IPR050963">
    <property type="entry name" value="Sirohydro_Cobaltochel/CbiX"/>
</dbReference>
<evidence type="ECO:0000313" key="3">
    <source>
        <dbReference type="EMBL" id="MBK6007706.1"/>
    </source>
</evidence>
<dbReference type="PANTHER" id="PTHR33542">
    <property type="entry name" value="SIROHYDROCHLORIN FERROCHELATASE, CHLOROPLASTIC"/>
    <property type="match status" value="1"/>
</dbReference>
<dbReference type="CDD" id="cd03416">
    <property type="entry name" value="CbiX_SirB_N"/>
    <property type="match status" value="1"/>
</dbReference>
<sequence length="121" mass="12969">MTSARAIVLFGHGSRDPLWRLPMETVAARLRTLRPGTPVRCAYLELESPGLPEATADVVGGGATQVTIVPMFLGTGRHAREDLPAIVDSLRAAHPAVEFVLQKPVGEDARVLDLIAHIALE</sequence>
<organism evidence="3 4">
    <name type="scientific">Ramlibacter ginsenosidimutans</name>
    <dbReference type="NCBI Taxonomy" id="502333"/>
    <lineage>
        <taxon>Bacteria</taxon>
        <taxon>Pseudomonadati</taxon>
        <taxon>Pseudomonadota</taxon>
        <taxon>Betaproteobacteria</taxon>
        <taxon>Burkholderiales</taxon>
        <taxon>Comamonadaceae</taxon>
        <taxon>Ramlibacter</taxon>
    </lineage>
</organism>
<gene>
    <name evidence="3" type="ORF">JJB11_16520</name>
</gene>
<dbReference type="EMBL" id="JAEPWM010000007">
    <property type="protein sequence ID" value="MBK6007706.1"/>
    <property type="molecule type" value="Genomic_DNA"/>
</dbReference>
<dbReference type="GO" id="GO:0016829">
    <property type="term" value="F:lyase activity"/>
    <property type="evidence" value="ECO:0007669"/>
    <property type="project" value="UniProtKB-KW"/>
</dbReference>
<dbReference type="SUPFAM" id="SSF53800">
    <property type="entry name" value="Chelatase"/>
    <property type="match status" value="1"/>
</dbReference>
<dbReference type="Proteomes" id="UP000630528">
    <property type="component" value="Unassembled WGS sequence"/>
</dbReference>
<dbReference type="RefSeq" id="WP_201173723.1">
    <property type="nucleotide sequence ID" value="NZ_JAEPWM010000007.1"/>
</dbReference>
<evidence type="ECO:0000256" key="2">
    <source>
        <dbReference type="ARBA" id="ARBA00023239"/>
    </source>
</evidence>
<keyword evidence="1" id="KW-0479">Metal-binding</keyword>